<accession>A0A0C1MH57</accession>
<evidence type="ECO:0000313" key="1">
    <source>
        <dbReference type="EMBL" id="KID56259.1"/>
    </source>
</evidence>
<comment type="caution">
    <text evidence="1">The sequence shown here is derived from an EMBL/GenBank/DDBJ whole genome shotgun (WGS) entry which is preliminary data.</text>
</comment>
<name>A0A0C1MH57_9GAMM</name>
<dbReference type="Proteomes" id="UP000031327">
    <property type="component" value="Unassembled WGS sequence"/>
</dbReference>
<gene>
    <name evidence="1" type="ORF">JF50_18550</name>
</gene>
<dbReference type="AlphaFoldDB" id="A0A0C1MH57"/>
<evidence type="ECO:0000313" key="2">
    <source>
        <dbReference type="Proteomes" id="UP000031327"/>
    </source>
</evidence>
<dbReference type="EMBL" id="JWIC01000007">
    <property type="protein sequence ID" value="KID56259.1"/>
    <property type="molecule type" value="Genomic_DNA"/>
</dbReference>
<protein>
    <recommendedName>
        <fullName evidence="3">DUF4157 domain-containing protein</fullName>
    </recommendedName>
</protein>
<dbReference type="RefSeq" id="WP_039610832.1">
    <property type="nucleotide sequence ID" value="NZ_JWIC01000007.1"/>
</dbReference>
<proteinExistence type="predicted"/>
<reference evidence="1 2" key="1">
    <citation type="submission" date="2014-12" db="EMBL/GenBank/DDBJ databases">
        <title>Draft Genome Sequence of Pseudoalteromonas luteoviolacea HI1.</title>
        <authorList>
            <person name="Asahina A.Y."/>
            <person name="Hadfield M.G."/>
        </authorList>
    </citation>
    <scope>NUCLEOTIDE SEQUENCE [LARGE SCALE GENOMIC DNA]</scope>
    <source>
        <strain evidence="1 2">HI1</strain>
    </source>
</reference>
<organism evidence="1 2">
    <name type="scientific">Pseudoalteromonas luteoviolacea</name>
    <dbReference type="NCBI Taxonomy" id="43657"/>
    <lineage>
        <taxon>Bacteria</taxon>
        <taxon>Pseudomonadati</taxon>
        <taxon>Pseudomonadota</taxon>
        <taxon>Gammaproteobacteria</taxon>
        <taxon>Alteromonadales</taxon>
        <taxon>Pseudoalteromonadaceae</taxon>
        <taxon>Pseudoalteromonas</taxon>
    </lineage>
</organism>
<sequence length="177" mass="20070">MKIIKMTLLLTVIAIAITAYNYQKVISVVLLPQYIVWAHGIEKEGVKAGEPLNNRELTLAAQIGIRHPEKVRIVYVDEVPFPRENFALKTLGEALGFIGDGIINNAQVFGYSIYVRKGFDLNRPKLAHELVHVLQIERSNLDTIVTQHFSDLAKYGYNDSPLEVEAFKANKKYSEDW</sequence>
<dbReference type="OrthoDB" id="196110at2"/>
<evidence type="ECO:0008006" key="3">
    <source>
        <dbReference type="Google" id="ProtNLM"/>
    </source>
</evidence>